<evidence type="ECO:0000259" key="2">
    <source>
        <dbReference type="Pfam" id="PF07581"/>
    </source>
</evidence>
<feature type="transmembrane region" description="Helical" evidence="1">
    <location>
        <begin position="21"/>
        <end position="44"/>
    </location>
</feature>
<accession>A0AAE3DHN4</accession>
<name>A0AAE3DHN4_9FIRM</name>
<reference evidence="3" key="1">
    <citation type="submission" date="2021-10" db="EMBL/GenBank/DDBJ databases">
        <title>Anaerobic single-cell dispensing facilitates the cultivation of human gut bacteria.</title>
        <authorList>
            <person name="Afrizal A."/>
        </authorList>
    </citation>
    <scope>NUCLEOTIDE SEQUENCE</scope>
    <source>
        <strain evidence="3">CLA-AA-H250</strain>
    </source>
</reference>
<sequence>MNFSRDMKNLKNRRKGKAGFTMSELLIVVAIVIVLFAVAVLSLVTIRKNLRQKELDSKAEILYVAVQNRMSELRAGGYESLYQYDEKKDNGVAKVGLIPLDAPEEDAEDAITKDTLCYVVSADRVAVGKAAASVLPESSVDAELWNNHWVIEYDPESGSVYGAFYSEEEITSGDVSTTLPTYLNRMRVRQTRLHNGAKIGYYGGARVISGTTDTLKPDISIDNREKLTATFYCNNPYADELTFNIKVSDGRNEYVKVVKYSELRQLNSKTWYYTWVMDSLESEKTRFYNQTDHKLACGTDITVTLSVESQNANVDGKSYTRKTNSLFRYAEGTPAGTALIAYGRHLQNLDEASHVSKTITSAVQVSDLSFADDTADNEDWYSFYRDTFTPITNKYLKSYDGYSEVDNVKLYSSISNLHITDTSKSDVGLFSTFNGEIKNVTLTGMRIDNGGQNVGALIGSVSDTVKITNTRVYLSSKKGDLADIETVDSPEKVKPWLEGKVVGGLIGMVTKTGSVSVTDSSASTVIRADGGAAGGLIGAVYHAATITDSYADCYLTAARTGGLIAKAEGGSEVAATGTSITLKDFYAAGYQTATVDAFGLVGGSNVNATGGYSACVYNVEENAKVHSTVNAMGSASKVYYLTDGGLSEGGTSKWENDNQTKPKTYKELSESGFAKKEISEAFTSSSGAATFPYNLMDQGLTYYTYPRLEKLNHYGDWQAEFESGALVYYERYEDETYGFYGANLSTLKTSKFVVGDGYALAYIEKKDATDNVTVTYANDQTARVSFGSAIETTDDATNTKYYLYPLSKEVVNTKYIDTAEPDTFYQKITIEDTANNTNTEYYYNPHFAKTVTVNENKPQAPETVCIRSARQLYALSLYYPQYADAVKDSVFRQELNIDYSRYEWTKYDDVVPAKISTQAPIGTGDKPFTAVYNGGCNTIGEISFKAKSLYIGMFGYTSSAAAVRNVFLVGDGSNTVAYVNAQGGNSASGSASRVSMGVLVGYNRGTVSNCSVSGYTMEYYGYSASTASLGGFVGSNYGTIRNSASDCPSIRFANTNSNTYAGGFAGVNHASVSDSYALGSIQVRGARNSTVWVAGFAANNASGMIRRSYSATALTASGDAESYGFAHTGGSAYQCYYLDGGTYSYRGTLYAYNTSKNEFKDNAAGEPLTGSELQNKTINNFKKADYTYNAKETTGNYIYPAVVRNAAGQTVHYGDWPVQKDIGTLGVFYWEYEDSGSNSGYHFSYVGTSQGNEISSASNDILKGDSLCEEHDDGGVVTHYGYGYFYANSNNLKTSLSAVYFNEDFMRVAENAEAGEALGKQMPGYTFVAYETGEDKMYLIDNKANGAWQLKYGNGTDATVYTYTVNPFFANSMSLDSSEVQNKMTKTGDVEPGANGNAYEIRSVSQLQFINWNFGKRNTNTSIVSQNQGDWYTFKDKYTYQVYGDTHRVSGSGKELYWNQTHDLNASSEYSTLGKANNFTPIGSMYDNAGSTATADPTMSYFASHYDGQAYTIKNVEIHSNAECVGIFGITVGATVKNVVVYSDEGNVIEATKEGESWYCVGGLVGFAAGRDNPASVFTNCTVSGYTIQDNHANTPGWGGGSVGGLVGMTNMDITNCSAVTDIIINIGYNGAYQNLRVGGIAGVSRGAVRYCYAGGSMRSTAKSWYSNYTQGANIWMGGLVGGIVMRNSGGLATLVGDVSRVLKVENCYSYVEMPKRGKANEQNIIKSTQAIASNGEMQENFADVKNDYIEIHNCYALESAVLNTDDYREYGGKTPSSWSNLNLNMTHQGLRGREIKLFNDSTPYVSYAEMQSSEFLTKLNKNYQSGSSYKNFSTVTITEQGQNIDGKYSFPGNDTALQGLNYPFPTVLTQTDIFGSTVNLHYGRWPRIGLLWEENSRKLDLLADIKTKAEDSTLNDNEDGKALLQTHLLIASSDVDTSAVPPEIKLYDENRNELTNDKAAATVSRIVYNRENNCYDVTFIGQNVGTVVAEAKLGNYIARLTIEVTASLKLEASSTNISVYSGDTDTITLTVKDANDKQLLVETEKTLRWEIAVDNNGVQQDVIECSKDDIKLNADGTFSLPLTGFAAGEATVSITCTYPYGAATAAEPAKEVTATLYISATTKPSDVLGLTNGSVYNQISLPHTPKKSTTSYTGTTVEYPENRPAMQGSALFLYATDAYTDLKGFTVDQIEITAGETTYTVGEDGITTDENHTYKVTVNDKWTTETNDTKFQYRAVKVESAAAGEITLKIVLKNGDVTYNLITPYTIVSNEYKVKFVTVNGDSVLEKKVSYGEKPTLTEEEKNKLATAILGYTFDFDNLPEIFADTEIKAVPNTYTIQFNANGGSGTMPAVSYAYDKIQTTDSLPQNTFKKGASTFKGWAFDASSTTADYTDASLIGNIIGSMAMENKTELTLYAVWEDTAAGGETVEP</sequence>
<keyword evidence="1" id="KW-0812">Transmembrane</keyword>
<keyword evidence="1" id="KW-0472">Membrane</keyword>
<keyword evidence="4" id="KW-1185">Reference proteome</keyword>
<feature type="domain" description="GLUG" evidence="2">
    <location>
        <begin position="1559"/>
        <end position="1588"/>
    </location>
</feature>
<evidence type="ECO:0000256" key="1">
    <source>
        <dbReference type="SAM" id="Phobius"/>
    </source>
</evidence>
<dbReference type="EMBL" id="JAJEQC010000010">
    <property type="protein sequence ID" value="MCC2137435.1"/>
    <property type="molecule type" value="Genomic_DNA"/>
</dbReference>
<dbReference type="InterPro" id="IPR013783">
    <property type="entry name" value="Ig-like_fold"/>
</dbReference>
<keyword evidence="1" id="KW-1133">Transmembrane helix</keyword>
<dbReference type="RefSeq" id="WP_308449663.1">
    <property type="nucleotide sequence ID" value="NZ_JAJEQC010000010.1"/>
</dbReference>
<proteinExistence type="predicted"/>
<comment type="caution">
    <text evidence="3">The sequence shown here is derived from an EMBL/GenBank/DDBJ whole genome shotgun (WGS) entry which is preliminary data.</text>
</comment>
<dbReference type="Gene3D" id="2.160.20.110">
    <property type="match status" value="3"/>
</dbReference>
<dbReference type="Gene3D" id="2.60.40.10">
    <property type="entry name" value="Immunoglobulins"/>
    <property type="match status" value="1"/>
</dbReference>
<gene>
    <name evidence="3" type="ORF">LKD31_10465</name>
</gene>
<evidence type="ECO:0000313" key="4">
    <source>
        <dbReference type="Proteomes" id="UP001199424"/>
    </source>
</evidence>
<dbReference type="Gene3D" id="3.30.700.10">
    <property type="entry name" value="Glycoprotein, Type 4 Pilin"/>
    <property type="match status" value="1"/>
</dbReference>
<evidence type="ECO:0000313" key="3">
    <source>
        <dbReference type="EMBL" id="MCC2137435.1"/>
    </source>
</evidence>
<protein>
    <recommendedName>
        <fullName evidence="2">GLUG domain-containing protein</fullName>
    </recommendedName>
</protein>
<dbReference type="Proteomes" id="UP001199424">
    <property type="component" value="Unassembled WGS sequence"/>
</dbReference>
<dbReference type="InterPro" id="IPR011493">
    <property type="entry name" value="GLUG"/>
</dbReference>
<organism evidence="3 4">
    <name type="scientific">Hominenteromicrobium mulieris</name>
    <dbReference type="NCBI Taxonomy" id="2885357"/>
    <lineage>
        <taxon>Bacteria</taxon>
        <taxon>Bacillati</taxon>
        <taxon>Bacillota</taxon>
        <taxon>Clostridia</taxon>
        <taxon>Eubacteriales</taxon>
        <taxon>Oscillospiraceae</taxon>
        <taxon>Hominenteromicrobium</taxon>
    </lineage>
</organism>
<dbReference type="Pfam" id="PF07581">
    <property type="entry name" value="Glug"/>
    <property type="match status" value="1"/>
</dbReference>